<evidence type="ECO:0000259" key="10">
    <source>
        <dbReference type="PROSITE" id="PS50850"/>
    </source>
</evidence>
<feature type="transmembrane region" description="Helical" evidence="9">
    <location>
        <begin position="323"/>
        <end position="343"/>
    </location>
</feature>
<dbReference type="CDD" id="cd17502">
    <property type="entry name" value="MFS_Azr1_MDR_like"/>
    <property type="match status" value="1"/>
</dbReference>
<evidence type="ECO:0000256" key="3">
    <source>
        <dbReference type="ARBA" id="ARBA00022448"/>
    </source>
</evidence>
<evidence type="ECO:0000256" key="8">
    <source>
        <dbReference type="SAM" id="MobiDB-lite"/>
    </source>
</evidence>
<feature type="domain" description="Major facilitator superfamily (MFS) profile" evidence="10">
    <location>
        <begin position="62"/>
        <end position="553"/>
    </location>
</feature>
<protein>
    <recommendedName>
        <fullName evidence="10">Major facilitator superfamily (MFS) profile domain-containing protein</fullName>
    </recommendedName>
</protein>
<feature type="compositionally biased region" description="Basic and acidic residues" evidence="8">
    <location>
        <begin position="565"/>
        <end position="593"/>
    </location>
</feature>
<feature type="transmembrane region" description="Helical" evidence="9">
    <location>
        <begin position="450"/>
        <end position="474"/>
    </location>
</feature>
<reference evidence="11" key="1">
    <citation type="submission" date="2023-03" db="EMBL/GenBank/DDBJ databases">
        <title>Emydomyces testavorans Genome Sequence.</title>
        <authorList>
            <person name="Hoyer L."/>
        </authorList>
    </citation>
    <scope>NUCLEOTIDE SEQUENCE</scope>
    <source>
        <strain evidence="11">16-2883</strain>
    </source>
</reference>
<feature type="transmembrane region" description="Helical" evidence="9">
    <location>
        <begin position="255"/>
        <end position="276"/>
    </location>
</feature>
<feature type="transmembrane region" description="Helical" evidence="9">
    <location>
        <begin position="363"/>
        <end position="382"/>
    </location>
</feature>
<evidence type="ECO:0000256" key="5">
    <source>
        <dbReference type="ARBA" id="ARBA00022989"/>
    </source>
</evidence>
<proteinExistence type="inferred from homology"/>
<dbReference type="FunFam" id="1.20.1250.20:FF:000484">
    <property type="entry name" value="MFS general substrate transporter"/>
    <property type="match status" value="1"/>
</dbReference>
<feature type="transmembrane region" description="Helical" evidence="9">
    <location>
        <begin position="419"/>
        <end position="438"/>
    </location>
</feature>
<feature type="transmembrane region" description="Helical" evidence="9">
    <location>
        <begin position="57"/>
        <end position="77"/>
    </location>
</feature>
<feature type="transmembrane region" description="Helical" evidence="9">
    <location>
        <begin position="152"/>
        <end position="173"/>
    </location>
</feature>
<keyword evidence="3" id="KW-0813">Transport</keyword>
<name>A0AAF0IGS4_9EURO</name>
<feature type="transmembrane region" description="Helical" evidence="9">
    <location>
        <begin position="128"/>
        <end position="146"/>
    </location>
</feature>
<feature type="compositionally biased region" description="Basic and acidic residues" evidence="8">
    <location>
        <begin position="1"/>
        <end position="11"/>
    </location>
</feature>
<dbReference type="Gene3D" id="1.20.1250.20">
    <property type="entry name" value="MFS general substrate transporter like domains"/>
    <property type="match status" value="1"/>
</dbReference>
<keyword evidence="4 9" id="KW-0812">Transmembrane</keyword>
<dbReference type="GO" id="GO:0005886">
    <property type="term" value="C:plasma membrane"/>
    <property type="evidence" value="ECO:0007669"/>
    <property type="project" value="TreeGrafter"/>
</dbReference>
<sequence length="601" mass="65304">MSTPDPHHLDPEPINGDKPLEKNAAAAEARDSDATVETTQEGNEVIKEKTAMMDKGLRFWAIMLALAVDGLLTALEATITSTALPTIIGALGGADQYIWAVNVYFLCMTALQPLFGQFANVFGRRWPTIIATALFILGSGISGGAHNMGMMIAGRAIQGLGAGGINVLIEIIICDLVPLRERGNYLALIFGLIALGTALGPFFGGLIVQHTSWRWVFYLNLPVGGLALVLLVLFLKVKYKKEESLATRITNIDWIGTIIFVGSVVSILISLSWAGALYPWSSYRVIVPLVLGFAGLIGYLCFEGSPLCQDPTMPLHLFSNRTSLTAFILTFLHSVATIWAIYFLPVYFQGVLLSTPGRSGVQLLPTILMLIPFAAIAGRILAQFGRYRPLHHAGYAVMVIGLGLFTLLDQDSSTAEWVIYQAIEAAGAGIIIPVLLPAVQAELTDKDTALATSTWAFIRSFGMIWGSTIPAAVFNNRFDQLAGRISNSAIAAQLKGGKAYEHATKLFLEKLPNNIRQEVISVFSDSLRRTWQIAIAFAALGFVLVIVAREVPLRQELDTEYGMDDGAKKNRETTMEEGTAKEVETVNEEDKQKSHQSQTAV</sequence>
<feature type="transmembrane region" description="Helical" evidence="9">
    <location>
        <begin position="215"/>
        <end position="235"/>
    </location>
</feature>
<keyword evidence="12" id="KW-1185">Reference proteome</keyword>
<feature type="transmembrane region" description="Helical" evidence="9">
    <location>
        <begin position="531"/>
        <end position="548"/>
    </location>
</feature>
<dbReference type="Pfam" id="PF07690">
    <property type="entry name" value="MFS_1"/>
    <property type="match status" value="1"/>
</dbReference>
<dbReference type="Gene3D" id="1.20.1720.10">
    <property type="entry name" value="Multidrug resistance protein D"/>
    <property type="match status" value="1"/>
</dbReference>
<dbReference type="PANTHER" id="PTHR23501:SF187">
    <property type="entry name" value="MAJOR FACILITATOR SUPERFAMILY (MFS) PROFILE DOMAIN-CONTAINING PROTEIN"/>
    <property type="match status" value="1"/>
</dbReference>
<evidence type="ECO:0000313" key="12">
    <source>
        <dbReference type="Proteomes" id="UP001219355"/>
    </source>
</evidence>
<accession>A0AAF0IGS4</accession>
<keyword evidence="5 9" id="KW-1133">Transmembrane helix</keyword>
<feature type="region of interest" description="Disordered" evidence="8">
    <location>
        <begin position="563"/>
        <end position="601"/>
    </location>
</feature>
<evidence type="ECO:0000256" key="6">
    <source>
        <dbReference type="ARBA" id="ARBA00023136"/>
    </source>
</evidence>
<evidence type="ECO:0000256" key="2">
    <source>
        <dbReference type="ARBA" id="ARBA00008335"/>
    </source>
</evidence>
<dbReference type="InterPro" id="IPR020846">
    <property type="entry name" value="MFS_dom"/>
</dbReference>
<gene>
    <name evidence="11" type="ORF">PRK78_001488</name>
</gene>
<dbReference type="Proteomes" id="UP001219355">
    <property type="component" value="Chromosome 1"/>
</dbReference>
<evidence type="ECO:0000256" key="4">
    <source>
        <dbReference type="ARBA" id="ARBA00022692"/>
    </source>
</evidence>
<feature type="transmembrane region" description="Helical" evidence="9">
    <location>
        <begin position="185"/>
        <end position="209"/>
    </location>
</feature>
<dbReference type="PROSITE" id="PS50850">
    <property type="entry name" value="MFS"/>
    <property type="match status" value="1"/>
</dbReference>
<evidence type="ECO:0000256" key="7">
    <source>
        <dbReference type="ARBA" id="ARBA00023180"/>
    </source>
</evidence>
<feature type="transmembrane region" description="Helical" evidence="9">
    <location>
        <begin position="97"/>
        <end position="116"/>
    </location>
</feature>
<feature type="region of interest" description="Disordered" evidence="8">
    <location>
        <begin position="1"/>
        <end position="41"/>
    </location>
</feature>
<dbReference type="PANTHER" id="PTHR23501">
    <property type="entry name" value="MAJOR FACILITATOR SUPERFAMILY"/>
    <property type="match status" value="1"/>
</dbReference>
<comment type="similarity">
    <text evidence="2">Belongs to the major facilitator superfamily.</text>
</comment>
<dbReference type="EMBL" id="CP120627">
    <property type="protein sequence ID" value="WEW56053.1"/>
    <property type="molecule type" value="Genomic_DNA"/>
</dbReference>
<dbReference type="AlphaFoldDB" id="A0AAF0IGS4"/>
<keyword evidence="7" id="KW-0325">Glycoprotein</keyword>
<dbReference type="SUPFAM" id="SSF103473">
    <property type="entry name" value="MFS general substrate transporter"/>
    <property type="match status" value="2"/>
</dbReference>
<evidence type="ECO:0000256" key="9">
    <source>
        <dbReference type="SAM" id="Phobius"/>
    </source>
</evidence>
<dbReference type="GO" id="GO:0022857">
    <property type="term" value="F:transmembrane transporter activity"/>
    <property type="evidence" value="ECO:0007669"/>
    <property type="project" value="InterPro"/>
</dbReference>
<feature type="transmembrane region" description="Helical" evidence="9">
    <location>
        <begin position="282"/>
        <end position="302"/>
    </location>
</feature>
<feature type="transmembrane region" description="Helical" evidence="9">
    <location>
        <begin position="389"/>
        <end position="407"/>
    </location>
</feature>
<organism evidence="11 12">
    <name type="scientific">Emydomyces testavorans</name>
    <dbReference type="NCBI Taxonomy" id="2070801"/>
    <lineage>
        <taxon>Eukaryota</taxon>
        <taxon>Fungi</taxon>
        <taxon>Dikarya</taxon>
        <taxon>Ascomycota</taxon>
        <taxon>Pezizomycotina</taxon>
        <taxon>Eurotiomycetes</taxon>
        <taxon>Eurotiomycetidae</taxon>
        <taxon>Onygenales</taxon>
        <taxon>Nannizziopsiaceae</taxon>
        <taxon>Emydomyces</taxon>
    </lineage>
</organism>
<keyword evidence="6 9" id="KW-0472">Membrane</keyword>
<evidence type="ECO:0000256" key="1">
    <source>
        <dbReference type="ARBA" id="ARBA00004141"/>
    </source>
</evidence>
<evidence type="ECO:0000313" key="11">
    <source>
        <dbReference type="EMBL" id="WEW56053.1"/>
    </source>
</evidence>
<dbReference type="InterPro" id="IPR036259">
    <property type="entry name" value="MFS_trans_sf"/>
</dbReference>
<dbReference type="PRINTS" id="PR01036">
    <property type="entry name" value="TCRTETB"/>
</dbReference>
<dbReference type="InterPro" id="IPR011701">
    <property type="entry name" value="MFS"/>
</dbReference>
<comment type="subcellular location">
    <subcellularLocation>
        <location evidence="1">Membrane</location>
        <topology evidence="1">Multi-pass membrane protein</topology>
    </subcellularLocation>
</comment>